<proteinExistence type="predicted"/>
<organism evidence="1 2">
    <name type="scientific">Nannochloropsis gaditana</name>
    <dbReference type="NCBI Taxonomy" id="72520"/>
    <lineage>
        <taxon>Eukaryota</taxon>
        <taxon>Sar</taxon>
        <taxon>Stramenopiles</taxon>
        <taxon>Ochrophyta</taxon>
        <taxon>Eustigmatophyceae</taxon>
        <taxon>Eustigmatales</taxon>
        <taxon>Monodopsidaceae</taxon>
        <taxon>Nannochloropsis</taxon>
    </lineage>
</organism>
<comment type="caution">
    <text evidence="1">The sequence shown here is derived from an EMBL/GenBank/DDBJ whole genome shotgun (WGS) entry which is preliminary data.</text>
</comment>
<sequence>MCIGNLCPSATPWWCASICNNLKLLALSRTQRSDRVKLPASRKGSSKYEGKGGDRATRICNQEGMALLSRKGMRGTCLVVMVVVMGMTVVRGDSADLYAVQCAKAFGKALKAATTEIESLKGEVAEGKLVSGFGARADGICNTALSTFAMEAPDADRDPIKVQIHDKQVEELEKSLDPPLNVLFIRQLLTLRDKALQRYKTQAKGTETSDYEAMQAADAFFTSEAEACLRAGSDWDYAAERASLQQTMNFIAQKNKKLLDVKSQAAQTQQQTMALLQQQQSQMMQLQNALGGGSPLNFGLSYRIPDTNINVQYTFQQGKTNVQFTCIPDDQAPFLGPQGFTHGIGPGNLGVTVNLNV</sequence>
<dbReference type="EMBL" id="AZIL01000356">
    <property type="protein sequence ID" value="EWM27948.1"/>
    <property type="molecule type" value="Genomic_DNA"/>
</dbReference>
<keyword evidence="2" id="KW-1185">Reference proteome</keyword>
<protein>
    <submittedName>
        <fullName evidence="1">Uncharacterized protein</fullName>
    </submittedName>
</protein>
<gene>
    <name evidence="1" type="ORF">Naga_100008g108</name>
</gene>
<name>W7TWU4_9STRA</name>
<dbReference type="OrthoDB" id="1597724at2759"/>
<dbReference type="AlphaFoldDB" id="W7TWU4"/>
<evidence type="ECO:0000313" key="2">
    <source>
        <dbReference type="Proteomes" id="UP000019335"/>
    </source>
</evidence>
<evidence type="ECO:0000313" key="1">
    <source>
        <dbReference type="EMBL" id="EWM27948.1"/>
    </source>
</evidence>
<reference evidence="1 2" key="1">
    <citation type="journal article" date="2014" name="Mol. Plant">
        <title>Chromosome Scale Genome Assembly and Transcriptome Profiling of Nannochloropsis gaditana in Nitrogen Depletion.</title>
        <authorList>
            <person name="Corteggiani Carpinelli E."/>
            <person name="Telatin A."/>
            <person name="Vitulo N."/>
            <person name="Forcato C."/>
            <person name="D'Angelo M."/>
            <person name="Schiavon R."/>
            <person name="Vezzi A."/>
            <person name="Giacometti G.M."/>
            <person name="Morosinotto T."/>
            <person name="Valle G."/>
        </authorList>
    </citation>
    <scope>NUCLEOTIDE SEQUENCE [LARGE SCALE GENOMIC DNA]</scope>
    <source>
        <strain evidence="1 2">B-31</strain>
    </source>
</reference>
<dbReference type="Proteomes" id="UP000019335">
    <property type="component" value="Chromosome 5"/>
</dbReference>
<accession>W7TWU4</accession>